<dbReference type="EMBL" id="JACBZD010000001">
    <property type="protein sequence ID" value="NYI03536.1"/>
    <property type="molecule type" value="Genomic_DNA"/>
</dbReference>
<dbReference type="AlphaFoldDB" id="A0A852ZM91"/>
<organism evidence="2 3">
    <name type="scientific">Allostreptomyces psammosilenae</name>
    <dbReference type="NCBI Taxonomy" id="1892865"/>
    <lineage>
        <taxon>Bacteria</taxon>
        <taxon>Bacillati</taxon>
        <taxon>Actinomycetota</taxon>
        <taxon>Actinomycetes</taxon>
        <taxon>Kitasatosporales</taxon>
        <taxon>Streptomycetaceae</taxon>
        <taxon>Allostreptomyces</taxon>
    </lineage>
</organism>
<feature type="compositionally biased region" description="Basic residues" evidence="1">
    <location>
        <begin position="230"/>
        <end position="245"/>
    </location>
</feature>
<feature type="compositionally biased region" description="Low complexity" evidence="1">
    <location>
        <begin position="165"/>
        <end position="178"/>
    </location>
</feature>
<evidence type="ECO:0000256" key="1">
    <source>
        <dbReference type="SAM" id="MobiDB-lite"/>
    </source>
</evidence>
<sequence>MAVGRPGSAHDPAPSPPTDPMGASAPGAGPGELLRQLHAARRERRTAAEREHALRQAVDVRRHYLEELARADRPSGGDGTESVRTQRELADLHVELTRVWEEHARAADRCAALERWIAEAGWVERPGPAGTPSLLEPAGEEAGRRASTGADAFHAPRRPERTDRTPPAAAVHGAAPAQAPDPAPAAVPTPPGAAAPAPSPAAGAPSSPGALPVPAAPSPPDAAPTGRGGRGGRGRTRPSRPRGARFHGGFEEDEVEGPALDAPFGLVLDGHPGDAAGQAPDSVPLTAEPVAVAPTPRGARFHGSAGGTGGAGSADGTGRGGGAARRTVAAESLPGWERARQFAGGLAELRAQGRSEAVHALLWETAGWPAEHVPALVVALERNGRPDDVTTLLWEAASRGAEQIATIVVGLHRVAPAGHADSLHYLLAQTASRPPRELAAVLAALGVGGVEAGELLRVAVGTRNAEEIAGLVEHLVEEGREEELNALLTAAVRAEDQERYRDIATALRRRGLPEEPGAGRRRGLWGR</sequence>
<proteinExistence type="predicted"/>
<keyword evidence="3" id="KW-1185">Reference proteome</keyword>
<feature type="region of interest" description="Disordered" evidence="1">
    <location>
        <begin position="124"/>
        <end position="282"/>
    </location>
</feature>
<feature type="region of interest" description="Disordered" evidence="1">
    <location>
        <begin position="1"/>
        <end position="54"/>
    </location>
</feature>
<evidence type="ECO:0000313" key="3">
    <source>
        <dbReference type="Proteomes" id="UP000567795"/>
    </source>
</evidence>
<comment type="caution">
    <text evidence="2">The sequence shown here is derived from an EMBL/GenBank/DDBJ whole genome shotgun (WGS) entry which is preliminary data.</text>
</comment>
<dbReference type="Proteomes" id="UP000567795">
    <property type="component" value="Unassembled WGS sequence"/>
</dbReference>
<evidence type="ECO:0000313" key="2">
    <source>
        <dbReference type="EMBL" id="NYI03536.1"/>
    </source>
</evidence>
<feature type="compositionally biased region" description="Pro residues" evidence="1">
    <location>
        <begin position="179"/>
        <end position="199"/>
    </location>
</feature>
<dbReference type="RefSeq" id="WP_218903916.1">
    <property type="nucleotide sequence ID" value="NZ_JACBZD010000001.1"/>
</dbReference>
<reference evidence="2 3" key="1">
    <citation type="submission" date="2020-07" db="EMBL/GenBank/DDBJ databases">
        <title>Sequencing the genomes of 1000 actinobacteria strains.</title>
        <authorList>
            <person name="Klenk H.-P."/>
        </authorList>
    </citation>
    <scope>NUCLEOTIDE SEQUENCE [LARGE SCALE GENOMIC DNA]</scope>
    <source>
        <strain evidence="2 3">DSM 42178</strain>
    </source>
</reference>
<feature type="compositionally biased region" description="Low complexity" evidence="1">
    <location>
        <begin position="200"/>
        <end position="213"/>
    </location>
</feature>
<feature type="compositionally biased region" description="Gly residues" evidence="1">
    <location>
        <begin position="304"/>
        <end position="323"/>
    </location>
</feature>
<feature type="compositionally biased region" description="Basic and acidic residues" evidence="1">
    <location>
        <begin position="45"/>
        <end position="54"/>
    </location>
</feature>
<feature type="region of interest" description="Disordered" evidence="1">
    <location>
        <begin position="296"/>
        <end position="327"/>
    </location>
</feature>
<accession>A0A852ZM91</accession>
<name>A0A852ZM91_9ACTN</name>
<gene>
    <name evidence="2" type="ORF">FHU37_000479</name>
</gene>
<protein>
    <submittedName>
        <fullName evidence="2">Uncharacterized protein</fullName>
    </submittedName>
</protein>